<proteinExistence type="predicted"/>
<gene>
    <name evidence="1" type="ORF">COT65_00850</name>
</gene>
<reference evidence="2" key="1">
    <citation type="submission" date="2017-09" db="EMBL/GenBank/DDBJ databases">
        <title>Depth-based differentiation of microbial function through sediment-hosted aquifers and enrichment of novel symbionts in the deep terrestrial subsurface.</title>
        <authorList>
            <person name="Probst A.J."/>
            <person name="Ladd B."/>
            <person name="Jarett J.K."/>
            <person name="Geller-Mcgrath D.E."/>
            <person name="Sieber C.M.K."/>
            <person name="Emerson J.B."/>
            <person name="Anantharaman K."/>
            <person name="Thomas B.C."/>
            <person name="Malmstrom R."/>
            <person name="Stieglmeier M."/>
            <person name="Klingl A."/>
            <person name="Woyke T."/>
            <person name="Ryan C.M."/>
            <person name="Banfield J.F."/>
        </authorList>
    </citation>
    <scope>NUCLEOTIDE SEQUENCE [LARGE SCALE GENOMIC DNA]</scope>
</reference>
<evidence type="ECO:0000313" key="2">
    <source>
        <dbReference type="Proteomes" id="UP000230033"/>
    </source>
</evidence>
<dbReference type="EMBL" id="PEZJ01000010">
    <property type="protein sequence ID" value="PIS14063.1"/>
    <property type="molecule type" value="Genomic_DNA"/>
</dbReference>
<comment type="caution">
    <text evidence="1">The sequence shown here is derived from an EMBL/GenBank/DDBJ whole genome shotgun (WGS) entry which is preliminary data.</text>
</comment>
<sequence length="88" mass="10233">MTYLLPADNFNDYTFNQMDLADIGPIVKTLVYTKQKNDERDIFSFMKDFNFPDLKVIKKSLTKSKQYSQKQVAEILSGLGTLPEYNRV</sequence>
<organism evidence="1 2">
    <name type="scientific">Candidatus Shapirobacteria bacterium CG09_land_8_20_14_0_10_47_13</name>
    <dbReference type="NCBI Taxonomy" id="1974481"/>
    <lineage>
        <taxon>Bacteria</taxon>
        <taxon>Candidatus Shapironibacteriota</taxon>
    </lineage>
</organism>
<protein>
    <submittedName>
        <fullName evidence="1">Uncharacterized protein</fullName>
    </submittedName>
</protein>
<dbReference type="AlphaFoldDB" id="A0A2H0WN50"/>
<dbReference type="Proteomes" id="UP000230033">
    <property type="component" value="Unassembled WGS sequence"/>
</dbReference>
<accession>A0A2H0WN50</accession>
<name>A0A2H0WN50_9BACT</name>
<evidence type="ECO:0000313" key="1">
    <source>
        <dbReference type="EMBL" id="PIS14063.1"/>
    </source>
</evidence>